<reference evidence="1 2" key="1">
    <citation type="journal article" date="2024" name="BMC Genomics">
        <title>De novo assembly and annotation of Popillia japonica's genome with initial clues to its potential as an invasive pest.</title>
        <authorList>
            <person name="Cucini C."/>
            <person name="Boschi S."/>
            <person name="Funari R."/>
            <person name="Cardaioli E."/>
            <person name="Iannotti N."/>
            <person name="Marturano G."/>
            <person name="Paoli F."/>
            <person name="Bruttini M."/>
            <person name="Carapelli A."/>
            <person name="Frati F."/>
            <person name="Nardi F."/>
        </authorList>
    </citation>
    <scope>NUCLEOTIDE SEQUENCE [LARGE SCALE GENOMIC DNA]</scope>
    <source>
        <strain evidence="1">DMR45628</strain>
    </source>
</reference>
<sequence length="210" mass="23645">MDRSRKILELAIRKTSQGLRTNPFKLPTTDGNIGELDTNSVDDVNVTRDAREKFAIFARTLYERSSTSIISSSSVSQDTPSEIYLPVPVNETREKITILSDIGLDTSRTSKPVPPSSDTLQVDRWMDGSSVIRKLAADCGAKQPELLRSTKFRKHIATTLQLMAMEDEQPELLRSTKFRKHIATTLQLMAMEDDEMEQIATFMGHTKKII</sequence>
<protein>
    <submittedName>
        <fullName evidence="1">Uncharacterized protein</fullName>
    </submittedName>
</protein>
<dbReference type="PANTHER" id="PTHR33480">
    <property type="entry name" value="SET DOMAIN-CONTAINING PROTEIN-RELATED"/>
    <property type="match status" value="1"/>
</dbReference>
<gene>
    <name evidence="1" type="ORF">QE152_g4132</name>
</gene>
<dbReference type="EMBL" id="JASPKY010000019">
    <property type="protein sequence ID" value="KAK9752626.1"/>
    <property type="molecule type" value="Genomic_DNA"/>
</dbReference>
<keyword evidence="2" id="KW-1185">Reference proteome</keyword>
<name>A0AAW1N215_POPJA</name>
<dbReference type="AlphaFoldDB" id="A0AAW1N215"/>
<evidence type="ECO:0000313" key="1">
    <source>
        <dbReference type="EMBL" id="KAK9752626.1"/>
    </source>
</evidence>
<dbReference type="PANTHER" id="PTHR33480:SF1">
    <property type="entry name" value="TYR RECOMBINASE DOMAIN-CONTAINING PROTEIN"/>
    <property type="match status" value="1"/>
</dbReference>
<comment type="caution">
    <text evidence="1">The sequence shown here is derived from an EMBL/GenBank/DDBJ whole genome shotgun (WGS) entry which is preliminary data.</text>
</comment>
<proteinExistence type="predicted"/>
<dbReference type="Proteomes" id="UP001458880">
    <property type="component" value="Unassembled WGS sequence"/>
</dbReference>
<evidence type="ECO:0000313" key="2">
    <source>
        <dbReference type="Proteomes" id="UP001458880"/>
    </source>
</evidence>
<accession>A0AAW1N215</accession>
<organism evidence="1 2">
    <name type="scientific">Popillia japonica</name>
    <name type="common">Japanese beetle</name>
    <dbReference type="NCBI Taxonomy" id="7064"/>
    <lineage>
        <taxon>Eukaryota</taxon>
        <taxon>Metazoa</taxon>
        <taxon>Ecdysozoa</taxon>
        <taxon>Arthropoda</taxon>
        <taxon>Hexapoda</taxon>
        <taxon>Insecta</taxon>
        <taxon>Pterygota</taxon>
        <taxon>Neoptera</taxon>
        <taxon>Endopterygota</taxon>
        <taxon>Coleoptera</taxon>
        <taxon>Polyphaga</taxon>
        <taxon>Scarabaeiformia</taxon>
        <taxon>Scarabaeidae</taxon>
        <taxon>Rutelinae</taxon>
        <taxon>Popillia</taxon>
    </lineage>
</organism>